<evidence type="ECO:0000256" key="1">
    <source>
        <dbReference type="ARBA" id="ARBA00001933"/>
    </source>
</evidence>
<dbReference type="Pfam" id="PF00291">
    <property type="entry name" value="PALP"/>
    <property type="match status" value="1"/>
</dbReference>
<dbReference type="GO" id="GO:1901605">
    <property type="term" value="P:alpha-amino acid metabolic process"/>
    <property type="evidence" value="ECO:0007669"/>
    <property type="project" value="UniProtKB-ARBA"/>
</dbReference>
<dbReference type="GO" id="GO:0019148">
    <property type="term" value="F:D-cysteine desulfhydrase activity"/>
    <property type="evidence" value="ECO:0007669"/>
    <property type="project" value="TreeGrafter"/>
</dbReference>
<feature type="active site" description="Nucleophile" evidence="4">
    <location>
        <position position="76"/>
    </location>
</feature>
<reference evidence="7" key="2">
    <citation type="journal article" date="2021" name="PeerJ">
        <title>Extensive microbial diversity within the chicken gut microbiome revealed by metagenomics and culture.</title>
        <authorList>
            <person name="Gilroy R."/>
            <person name="Ravi A."/>
            <person name="Getino M."/>
            <person name="Pursley I."/>
            <person name="Horton D.L."/>
            <person name="Alikhan N.F."/>
            <person name="Baker D."/>
            <person name="Gharbi K."/>
            <person name="Hall N."/>
            <person name="Watson M."/>
            <person name="Adriaenssens E.M."/>
            <person name="Foster-Nyarko E."/>
            <person name="Jarju S."/>
            <person name="Secka A."/>
            <person name="Antonio M."/>
            <person name="Oren A."/>
            <person name="Chaudhuri R.R."/>
            <person name="La Ragione R."/>
            <person name="Hildebrand F."/>
            <person name="Pallen M.J."/>
        </authorList>
    </citation>
    <scope>NUCLEOTIDE SEQUENCE</scope>
    <source>
        <strain evidence="7">ChiSjej2B20-13462</strain>
    </source>
</reference>
<dbReference type="Proteomes" id="UP000886874">
    <property type="component" value="Unassembled WGS sequence"/>
</dbReference>
<name>A0A9D1CP86_9FIRM</name>
<reference evidence="7" key="1">
    <citation type="submission" date="2020-10" db="EMBL/GenBank/DDBJ databases">
        <authorList>
            <person name="Gilroy R."/>
        </authorList>
    </citation>
    <scope>NUCLEOTIDE SEQUENCE</scope>
    <source>
        <strain evidence="7">ChiSjej2B20-13462</strain>
    </source>
</reference>
<dbReference type="AlphaFoldDB" id="A0A9D1CP86"/>
<dbReference type="InterPro" id="IPR027278">
    <property type="entry name" value="ACCD_DCysDesulf"/>
</dbReference>
<sequence length="323" mass="34558">MRLLTDFPRVNLGCFPTPLVRLDNLSRMFGKEIYCKRDDLSGVGLGGNKVRKLEFLLADAQMKGAQVVMTTGGAQSNHAMLTAACCNRLGLEAQLLLKRRGVSDPVGNVYLDGLLGAKVDFFDTDDYGDIYAEMARRKTALEAEGKRAYEIPVGGSTALGALGYVECFRETMVQCAHLGIRPSRIVSAVGSGGTYAGLCAGADLYAPDVKVTGVAVDSDPFDRICAQLKLEIGGLLELERPLTADNIELYDNVGPGYGIPGPGERETLELVARTEGIFLDPVYTGKAFSLLLQKLRAGAWAEDETIVFLHSGGAGGLFAIDLP</sequence>
<dbReference type="InterPro" id="IPR036052">
    <property type="entry name" value="TrpB-like_PALP_sf"/>
</dbReference>
<evidence type="ECO:0000256" key="2">
    <source>
        <dbReference type="ARBA" id="ARBA00008639"/>
    </source>
</evidence>
<keyword evidence="3 5" id="KW-0663">Pyridoxal phosphate</keyword>
<dbReference type="SUPFAM" id="SSF53686">
    <property type="entry name" value="Tryptophan synthase beta subunit-like PLP-dependent enzymes"/>
    <property type="match status" value="1"/>
</dbReference>
<comment type="similarity">
    <text evidence="2">Belongs to the ACC deaminase/D-cysteine desulfhydrase family.</text>
</comment>
<proteinExistence type="inferred from homology"/>
<dbReference type="InterPro" id="IPR001926">
    <property type="entry name" value="TrpB-like_PALP"/>
</dbReference>
<feature type="domain" description="Tryptophan synthase beta chain-like PALP" evidence="6">
    <location>
        <begin position="12"/>
        <end position="312"/>
    </location>
</feature>
<evidence type="ECO:0000313" key="8">
    <source>
        <dbReference type="Proteomes" id="UP000886874"/>
    </source>
</evidence>
<dbReference type="PIRSF" id="PIRSF006278">
    <property type="entry name" value="ACCD_DCysDesulf"/>
    <property type="match status" value="1"/>
</dbReference>
<evidence type="ECO:0000256" key="5">
    <source>
        <dbReference type="PIRSR" id="PIRSR006278-2"/>
    </source>
</evidence>
<dbReference type="PANTHER" id="PTHR43780">
    <property type="entry name" value="1-AMINOCYCLOPROPANE-1-CARBOXYLATE DEAMINASE-RELATED"/>
    <property type="match status" value="1"/>
</dbReference>
<protein>
    <submittedName>
        <fullName evidence="7">D-cysteine desulfhydrase family protein</fullName>
    </submittedName>
</protein>
<organism evidence="7 8">
    <name type="scientific">Candidatus Avoscillospira stercorigallinarum</name>
    <dbReference type="NCBI Taxonomy" id="2840708"/>
    <lineage>
        <taxon>Bacteria</taxon>
        <taxon>Bacillati</taxon>
        <taxon>Bacillota</taxon>
        <taxon>Clostridia</taxon>
        <taxon>Eubacteriales</taxon>
        <taxon>Oscillospiraceae</taxon>
        <taxon>Oscillospiraceae incertae sedis</taxon>
        <taxon>Candidatus Avoscillospira</taxon>
    </lineage>
</organism>
<evidence type="ECO:0000256" key="3">
    <source>
        <dbReference type="ARBA" id="ARBA00022898"/>
    </source>
</evidence>
<comment type="caution">
    <text evidence="7">The sequence shown here is derived from an EMBL/GenBank/DDBJ whole genome shotgun (WGS) entry which is preliminary data.</text>
</comment>
<evidence type="ECO:0000256" key="4">
    <source>
        <dbReference type="PIRSR" id="PIRSR006278-1"/>
    </source>
</evidence>
<evidence type="ECO:0000259" key="6">
    <source>
        <dbReference type="Pfam" id="PF00291"/>
    </source>
</evidence>
<dbReference type="Gene3D" id="3.40.50.1100">
    <property type="match status" value="2"/>
</dbReference>
<dbReference type="EMBL" id="DVFN01000138">
    <property type="protein sequence ID" value="HIQ70581.1"/>
    <property type="molecule type" value="Genomic_DNA"/>
</dbReference>
<dbReference type="PANTHER" id="PTHR43780:SF2">
    <property type="entry name" value="1-AMINOCYCLOPROPANE-1-CARBOXYLATE DEAMINASE-RELATED"/>
    <property type="match status" value="1"/>
</dbReference>
<accession>A0A9D1CP86</accession>
<comment type="cofactor">
    <cofactor evidence="1">
        <name>pyridoxal 5'-phosphate</name>
        <dbReference type="ChEBI" id="CHEBI:597326"/>
    </cofactor>
</comment>
<gene>
    <name evidence="7" type="ORF">IAA67_09670</name>
</gene>
<feature type="modified residue" description="N6-(pyridoxal phosphate)lysine" evidence="5">
    <location>
        <position position="49"/>
    </location>
</feature>
<evidence type="ECO:0000313" key="7">
    <source>
        <dbReference type="EMBL" id="HIQ70581.1"/>
    </source>
</evidence>